<evidence type="ECO:0000313" key="19">
    <source>
        <dbReference type="EMBL" id="ESN99808.1"/>
    </source>
</evidence>
<keyword evidence="4" id="KW-0645">Protease</keyword>
<evidence type="ECO:0000256" key="7">
    <source>
        <dbReference type="ARBA" id="ARBA00022801"/>
    </source>
</evidence>
<evidence type="ECO:0000259" key="17">
    <source>
        <dbReference type="Pfam" id="PF22248"/>
    </source>
</evidence>
<keyword evidence="21" id="KW-1185">Reference proteome</keyword>
<protein>
    <submittedName>
        <fullName evidence="19 20">Uncharacterized protein</fullName>
    </submittedName>
</protein>
<evidence type="ECO:0000256" key="4">
    <source>
        <dbReference type="ARBA" id="ARBA00022670"/>
    </source>
</evidence>
<keyword evidence="9" id="KW-0862">Zinc</keyword>
<dbReference type="RefSeq" id="XP_009022161.1">
    <property type="nucleotide sequence ID" value="XM_009023913.1"/>
</dbReference>
<dbReference type="GO" id="GO:0008235">
    <property type="term" value="F:metalloexopeptidase activity"/>
    <property type="evidence" value="ECO:0007669"/>
    <property type="project" value="InterPro"/>
</dbReference>
<reference evidence="19 21" key="2">
    <citation type="journal article" date="2013" name="Nature">
        <title>Insights into bilaterian evolution from three spiralian genomes.</title>
        <authorList>
            <person name="Simakov O."/>
            <person name="Marletaz F."/>
            <person name="Cho S.J."/>
            <person name="Edsinger-Gonzales E."/>
            <person name="Havlak P."/>
            <person name="Hellsten U."/>
            <person name="Kuo D.H."/>
            <person name="Larsson T."/>
            <person name="Lv J."/>
            <person name="Arendt D."/>
            <person name="Savage R."/>
            <person name="Osoegawa K."/>
            <person name="de Jong P."/>
            <person name="Grimwood J."/>
            <person name="Chapman J.A."/>
            <person name="Shapiro H."/>
            <person name="Aerts A."/>
            <person name="Otillar R.P."/>
            <person name="Terry A.Y."/>
            <person name="Boore J.L."/>
            <person name="Grigoriev I.V."/>
            <person name="Lindberg D.R."/>
            <person name="Seaver E.C."/>
            <person name="Weisblat D.A."/>
            <person name="Putnam N.H."/>
            <person name="Rokhsar D.S."/>
        </authorList>
    </citation>
    <scope>NUCLEOTIDE SEQUENCE</scope>
</reference>
<dbReference type="GO" id="GO:0006508">
    <property type="term" value="P:proteolysis"/>
    <property type="evidence" value="ECO:0000318"/>
    <property type="project" value="GO_Central"/>
</dbReference>
<evidence type="ECO:0000259" key="16">
    <source>
        <dbReference type="Pfam" id="PF04389"/>
    </source>
</evidence>
<evidence type="ECO:0000256" key="2">
    <source>
        <dbReference type="ARBA" id="ARBA00004477"/>
    </source>
</evidence>
<keyword evidence="7" id="KW-0378">Hydrolase</keyword>
<dbReference type="PANTHER" id="PTHR12147:SF22">
    <property type="entry name" value="ENDOPLASMIC RETICULUM METALLOPEPTIDASE 1"/>
    <property type="match status" value="1"/>
</dbReference>
<accession>T1FAP0</accession>
<dbReference type="Pfam" id="PF22248">
    <property type="entry name" value="ERMP1_C"/>
    <property type="match status" value="1"/>
</dbReference>
<dbReference type="AlphaFoldDB" id="T1FAP0"/>
<keyword evidence="8" id="KW-0256">Endoplasmic reticulum</keyword>
<feature type="transmembrane region" description="Helical" evidence="15">
    <location>
        <begin position="604"/>
        <end position="625"/>
    </location>
</feature>
<evidence type="ECO:0000256" key="13">
    <source>
        <dbReference type="ARBA" id="ARBA00023180"/>
    </source>
</evidence>
<dbReference type="FunFam" id="3.40.630.10:FF:000008">
    <property type="entry name" value="Endoplasmic reticulum metallopeptidase 1"/>
    <property type="match status" value="1"/>
</dbReference>
<dbReference type="Pfam" id="PF22249">
    <property type="entry name" value="ERMP1-TM"/>
    <property type="match status" value="1"/>
</dbReference>
<dbReference type="InterPro" id="IPR048024">
    <property type="entry name" value="Fxna-like_M28_dom"/>
</dbReference>
<feature type="transmembrane region" description="Helical" evidence="15">
    <location>
        <begin position="434"/>
        <end position="457"/>
    </location>
</feature>
<comment type="subcellular location">
    <subcellularLocation>
        <location evidence="2">Endoplasmic reticulum membrane</location>
        <topology evidence="2">Multi-pass membrane protein</topology>
    </subcellularLocation>
</comment>
<feature type="transmembrane region" description="Helical" evidence="15">
    <location>
        <begin position="392"/>
        <end position="413"/>
    </location>
</feature>
<keyword evidence="12 15" id="KW-0472">Membrane</keyword>
<keyword evidence="5 15" id="KW-0812">Transmembrane</keyword>
<dbReference type="KEGG" id="hro:HELRODRAFT_176575"/>
<dbReference type="Gene3D" id="3.40.630.10">
    <property type="entry name" value="Zn peptidases"/>
    <property type="match status" value="1"/>
</dbReference>
<organism evidence="20 21">
    <name type="scientific">Helobdella robusta</name>
    <name type="common">Californian leech</name>
    <dbReference type="NCBI Taxonomy" id="6412"/>
    <lineage>
        <taxon>Eukaryota</taxon>
        <taxon>Metazoa</taxon>
        <taxon>Spiralia</taxon>
        <taxon>Lophotrochozoa</taxon>
        <taxon>Annelida</taxon>
        <taxon>Clitellata</taxon>
        <taxon>Hirudinea</taxon>
        <taxon>Rhynchobdellida</taxon>
        <taxon>Glossiphoniidae</taxon>
        <taxon>Helobdella</taxon>
    </lineage>
</organism>
<dbReference type="CTD" id="20205889"/>
<keyword evidence="10 15" id="KW-1133">Transmembrane helix</keyword>
<feature type="compositionally biased region" description="Low complexity" evidence="14">
    <location>
        <begin position="745"/>
        <end position="754"/>
    </location>
</feature>
<dbReference type="SUPFAM" id="SSF53187">
    <property type="entry name" value="Zn-dependent exopeptidases"/>
    <property type="match status" value="1"/>
</dbReference>
<dbReference type="Pfam" id="PF04389">
    <property type="entry name" value="Peptidase_M28"/>
    <property type="match status" value="1"/>
</dbReference>
<feature type="domain" description="Peptidase M28" evidence="16">
    <location>
        <begin position="184"/>
        <end position="370"/>
    </location>
</feature>
<evidence type="ECO:0000256" key="11">
    <source>
        <dbReference type="ARBA" id="ARBA00023049"/>
    </source>
</evidence>
<dbReference type="GeneID" id="20205889"/>
<evidence type="ECO:0000313" key="21">
    <source>
        <dbReference type="Proteomes" id="UP000015101"/>
    </source>
</evidence>
<comment type="similarity">
    <text evidence="3">Belongs to the peptidase M28 family.</text>
</comment>
<dbReference type="PANTHER" id="PTHR12147">
    <property type="entry name" value="METALLOPEPTIDASE M28 FAMILY MEMBER"/>
    <property type="match status" value="1"/>
</dbReference>
<dbReference type="GO" id="GO:0005789">
    <property type="term" value="C:endoplasmic reticulum membrane"/>
    <property type="evidence" value="ECO:0007669"/>
    <property type="project" value="UniProtKB-SubCell"/>
</dbReference>
<name>T1FAP0_HELRO</name>
<keyword evidence="11" id="KW-0482">Metalloprotease</keyword>
<evidence type="ECO:0000256" key="8">
    <source>
        <dbReference type="ARBA" id="ARBA00022824"/>
    </source>
</evidence>
<evidence type="ECO:0000256" key="9">
    <source>
        <dbReference type="ARBA" id="ARBA00022833"/>
    </source>
</evidence>
<feature type="transmembrane region" description="Helical" evidence="15">
    <location>
        <begin position="477"/>
        <end position="498"/>
    </location>
</feature>
<dbReference type="EMBL" id="KB097070">
    <property type="protein sequence ID" value="ESN99808.1"/>
    <property type="molecule type" value="Genomic_DNA"/>
</dbReference>
<feature type="transmembrane region" description="Helical" evidence="15">
    <location>
        <begin position="573"/>
        <end position="592"/>
    </location>
</feature>
<evidence type="ECO:0000259" key="18">
    <source>
        <dbReference type="Pfam" id="PF22249"/>
    </source>
</evidence>
<evidence type="ECO:0000256" key="12">
    <source>
        <dbReference type="ARBA" id="ARBA00023136"/>
    </source>
</evidence>
<reference evidence="21" key="1">
    <citation type="submission" date="2012-12" db="EMBL/GenBank/DDBJ databases">
        <authorList>
            <person name="Hellsten U."/>
            <person name="Grimwood J."/>
            <person name="Chapman J.A."/>
            <person name="Shapiro H."/>
            <person name="Aerts A."/>
            <person name="Otillar R.P."/>
            <person name="Terry A.Y."/>
            <person name="Boore J.L."/>
            <person name="Simakov O."/>
            <person name="Marletaz F."/>
            <person name="Cho S.-J."/>
            <person name="Edsinger-Gonzales E."/>
            <person name="Havlak P."/>
            <person name="Kuo D.-H."/>
            <person name="Larsson T."/>
            <person name="Lv J."/>
            <person name="Arendt D."/>
            <person name="Savage R."/>
            <person name="Osoegawa K."/>
            <person name="de Jong P."/>
            <person name="Lindberg D.R."/>
            <person name="Seaver E.C."/>
            <person name="Weisblat D.A."/>
            <person name="Putnam N.H."/>
            <person name="Grigoriev I.V."/>
            <person name="Rokhsar D.S."/>
        </authorList>
    </citation>
    <scope>NUCLEOTIDE SEQUENCE</scope>
</reference>
<dbReference type="InterPro" id="IPR053973">
    <property type="entry name" value="ERMP1-like_C"/>
</dbReference>
<dbReference type="FunCoup" id="T1FAP0">
    <property type="interactions" value="779"/>
</dbReference>
<feature type="domain" description="Endoplasmic reticulum metallopeptidase 1-like C-terminal" evidence="17">
    <location>
        <begin position="618"/>
        <end position="716"/>
    </location>
</feature>
<dbReference type="GO" id="GO:0046872">
    <property type="term" value="F:metal ion binding"/>
    <property type="evidence" value="ECO:0007669"/>
    <property type="project" value="UniProtKB-KW"/>
</dbReference>
<evidence type="ECO:0000256" key="10">
    <source>
        <dbReference type="ARBA" id="ARBA00022989"/>
    </source>
</evidence>
<dbReference type="OrthoDB" id="7887808at2759"/>
<dbReference type="EMBL" id="AMQM01005741">
    <property type="status" value="NOT_ANNOTATED_CDS"/>
    <property type="molecule type" value="Genomic_DNA"/>
</dbReference>
<dbReference type="HOGENOM" id="CLU_007536_2_0_1"/>
<feature type="transmembrane region" description="Helical" evidence="15">
    <location>
        <begin position="51"/>
        <end position="68"/>
    </location>
</feature>
<keyword evidence="6" id="KW-0479">Metal-binding</keyword>
<evidence type="ECO:0000256" key="1">
    <source>
        <dbReference type="ARBA" id="ARBA00001947"/>
    </source>
</evidence>
<evidence type="ECO:0000256" key="5">
    <source>
        <dbReference type="ARBA" id="ARBA00022692"/>
    </source>
</evidence>
<dbReference type="STRING" id="6412.T1FAP0"/>
<dbReference type="InParanoid" id="T1FAP0"/>
<dbReference type="EnsemblMetazoa" id="HelroT176575">
    <property type="protein sequence ID" value="HelroP176575"/>
    <property type="gene ID" value="HelroG176575"/>
</dbReference>
<feature type="region of interest" description="Disordered" evidence="14">
    <location>
        <begin position="733"/>
        <end position="754"/>
    </location>
</feature>
<dbReference type="InterPro" id="IPR053974">
    <property type="entry name" value="ERMP1_1-A_TM"/>
</dbReference>
<proteinExistence type="inferred from homology"/>
<keyword evidence="13" id="KW-0325">Glycoprotein</keyword>
<dbReference type="InterPro" id="IPR007484">
    <property type="entry name" value="Peptidase_M28"/>
</dbReference>
<dbReference type="Proteomes" id="UP000015101">
    <property type="component" value="Unassembled WGS sequence"/>
</dbReference>
<comment type="cofactor">
    <cofactor evidence="1">
        <name>Zn(2+)</name>
        <dbReference type="ChEBI" id="CHEBI:29105"/>
    </cofactor>
</comment>
<evidence type="ECO:0000256" key="6">
    <source>
        <dbReference type="ARBA" id="ARBA00022723"/>
    </source>
</evidence>
<evidence type="ECO:0000256" key="14">
    <source>
        <dbReference type="SAM" id="MobiDB-lite"/>
    </source>
</evidence>
<feature type="transmembrane region" description="Helical" evidence="15">
    <location>
        <begin position="537"/>
        <end position="561"/>
    </location>
</feature>
<dbReference type="InterPro" id="IPR045175">
    <property type="entry name" value="M28_fam"/>
</dbReference>
<evidence type="ECO:0000313" key="20">
    <source>
        <dbReference type="EnsemblMetazoa" id="HelroP176575"/>
    </source>
</evidence>
<dbReference type="eggNOG" id="KOG2194">
    <property type="taxonomic scope" value="Eukaryota"/>
</dbReference>
<feature type="domain" description="Endoplasmic reticulum metallopeptidase 1/1-A TM" evidence="18">
    <location>
        <begin position="538"/>
        <end position="617"/>
    </location>
</feature>
<gene>
    <name evidence="20" type="primary">20205889</name>
    <name evidence="19" type="ORF">HELRODRAFT_176575</name>
</gene>
<evidence type="ECO:0000256" key="3">
    <source>
        <dbReference type="ARBA" id="ARBA00010918"/>
    </source>
</evidence>
<dbReference type="CDD" id="cd03875">
    <property type="entry name" value="M28_Fxna_like"/>
    <property type="match status" value="1"/>
</dbReference>
<sequence length="826" mass="92262">MRESLRHRTNLTNAINNQSANFFKDDDDDDDVTRRAGRASFAKDLNYKGSSWVFIILVYFFAACFIYVRNYTFPEPISAKLGSADVFSEERARDYLNGFVDLGSRIVGSRENEVLAVQFLMREIEKIKRRNERIVWNKKKIEAEIQTASGSFDLDFLGGFTNVYQNIQNVIVRLSSSSDGGGNKTSELNPALLVNCHYDTFINTPGTSDDAVSCAIMLEVLRALVERQDTSLIHDVIFLFNGAEETILQGSHAFVTSHRWFHDVRAFINLEGAGAGGKELLFQSSSQHPWLLNMYVENVPHPFASILAQEIFQSGLIQSETDFRIFRDFGKLPGLDIAYIKNGYVYHTRHDTPRMIPAGCIQRGGENLFSLVRSIASSAYLTNPDSFPYKQLVFFDLIGYSVVCFRASFLFAYNNLLCLLVHLKVLSSLARKGYLFHLTTSVLSTILSWVAGILASLSVAALIDFLGFPMTWFSNRWLLIGLYAAPSLAGVISVMSYLQSYWTKHTRLTASNMESLLDDGQLVIISTSLLFLSWKQILSLLPSCLLNIYFLEGALNTFIPLMGRAGPSKNPDLIIGTAVAVFSLYFMAYHVSLLMVTRSPKRHLATLGLALAVCFALATLTPVGFPYNNSSEYPANQRVFLQIVEFNYKKAHGGGSINYTLSIRGPNYMSVYISTMSSVYLTWWSIGNQNPAPTDMPHVYVADDNKKHYFIYVARGAIFDGGVGDNISGNYGGSNRDGADDDRNGNNNNNNNRNNKLKQFTLHFVVESTHSNQPLAERRNLEVALLGHHFVNGATQLSPALSSIEQILPDWVTGIISASTYDSWVI</sequence>
<evidence type="ECO:0000256" key="15">
    <source>
        <dbReference type="SAM" id="Phobius"/>
    </source>
</evidence>
<dbReference type="OMA" id="VLFENYW"/>
<reference evidence="20" key="3">
    <citation type="submission" date="2015-06" db="UniProtKB">
        <authorList>
            <consortium name="EnsemblMetazoa"/>
        </authorList>
    </citation>
    <scope>IDENTIFICATION</scope>
</reference>